<proteinExistence type="predicted"/>
<gene>
    <name evidence="2" type="ORF">E8M12_10450</name>
</gene>
<dbReference type="AlphaFoldDB" id="A0A4U1B4X9"/>
<dbReference type="Proteomes" id="UP000307999">
    <property type="component" value="Unassembled WGS sequence"/>
</dbReference>
<organism evidence="2 3">
    <name type="scientific">Thalassotalea mangrovi</name>
    <dbReference type="NCBI Taxonomy" id="2572245"/>
    <lineage>
        <taxon>Bacteria</taxon>
        <taxon>Pseudomonadati</taxon>
        <taxon>Pseudomonadota</taxon>
        <taxon>Gammaproteobacteria</taxon>
        <taxon>Alteromonadales</taxon>
        <taxon>Colwelliaceae</taxon>
        <taxon>Thalassotalea</taxon>
    </lineage>
</organism>
<keyword evidence="1" id="KW-0802">TPR repeat</keyword>
<keyword evidence="3" id="KW-1185">Reference proteome</keyword>
<dbReference type="InterPro" id="IPR011990">
    <property type="entry name" value="TPR-like_helical_dom_sf"/>
</dbReference>
<dbReference type="SUPFAM" id="SSF48452">
    <property type="entry name" value="TPR-like"/>
    <property type="match status" value="1"/>
</dbReference>
<feature type="repeat" description="TPR" evidence="1">
    <location>
        <begin position="319"/>
        <end position="352"/>
    </location>
</feature>
<comment type="caution">
    <text evidence="2">The sequence shown here is derived from an EMBL/GenBank/DDBJ whole genome shotgun (WGS) entry which is preliminary data.</text>
</comment>
<name>A0A4U1B4X9_9GAMM</name>
<reference evidence="2 3" key="1">
    <citation type="submission" date="2019-04" db="EMBL/GenBank/DDBJ databases">
        <title>Thalassotalea guangxiensis sp. nov., isolated from sediment of the coastal wetland.</title>
        <authorList>
            <person name="Zheng S."/>
            <person name="Zhang D."/>
        </authorList>
    </citation>
    <scope>NUCLEOTIDE SEQUENCE [LARGE SCALE GENOMIC DNA]</scope>
    <source>
        <strain evidence="2 3">ZS-4</strain>
    </source>
</reference>
<accession>A0A4U1B4X9</accession>
<sequence length="402" mass="46501">MLIEGGSDMVNRYIDCLVRTTFILLLTGLSACTVVPEVESNRMPTSLLIHESSFPKHKSLQLVNEQDIFALNKEMRDFVHFNLLRIEDPKKRAEVLLEKLLNRSESMMVYNQGANLTAQQTFEQRAANCLSLTILAYALAQEANLKINFQEVKIPEYWVRQGDYNMLSRHVNLVVVGDSKTQFQTIWGNRETTIDFDPYIVKKHFTREVISKQRVTSMFYNNLGATALTQADFPLAYAYFKKAIQIDPEYSAVWGNLGFLYKIHQYENLARESYLRAIKFDAGNYNAWNNLAILLKDQGELKKSEEISEFIANIRASNPYYYAVLADEAYHQGNYQEAISQYNKASKMQPNEDQFYFGLAKTYMKLGDYELGEKYLNKAKEVADFPDVQQRYAQKLRLLSKI</sequence>
<dbReference type="Pfam" id="PF13181">
    <property type="entry name" value="TPR_8"/>
    <property type="match status" value="1"/>
</dbReference>
<evidence type="ECO:0000256" key="1">
    <source>
        <dbReference type="PROSITE-ProRule" id="PRU00339"/>
    </source>
</evidence>
<dbReference type="Pfam" id="PF13414">
    <property type="entry name" value="TPR_11"/>
    <property type="match status" value="1"/>
</dbReference>
<feature type="repeat" description="TPR" evidence="1">
    <location>
        <begin position="217"/>
        <end position="250"/>
    </location>
</feature>
<dbReference type="PANTHER" id="PTHR12558">
    <property type="entry name" value="CELL DIVISION CYCLE 16,23,27"/>
    <property type="match status" value="1"/>
</dbReference>
<dbReference type="OrthoDB" id="5801251at2"/>
<evidence type="ECO:0000313" key="2">
    <source>
        <dbReference type="EMBL" id="TKB44915.1"/>
    </source>
</evidence>
<dbReference type="Pfam" id="PF13431">
    <property type="entry name" value="TPR_17"/>
    <property type="match status" value="1"/>
</dbReference>
<dbReference type="PANTHER" id="PTHR12558:SF13">
    <property type="entry name" value="CELL DIVISION CYCLE PROTEIN 27 HOMOLOG"/>
    <property type="match status" value="1"/>
</dbReference>
<dbReference type="InterPro" id="IPR019734">
    <property type="entry name" value="TPR_rpt"/>
</dbReference>
<dbReference type="EMBL" id="SWDB01000023">
    <property type="protein sequence ID" value="TKB44915.1"/>
    <property type="molecule type" value="Genomic_DNA"/>
</dbReference>
<dbReference type="SMART" id="SM00028">
    <property type="entry name" value="TPR"/>
    <property type="match status" value="5"/>
</dbReference>
<dbReference type="PROSITE" id="PS50005">
    <property type="entry name" value="TPR"/>
    <property type="match status" value="2"/>
</dbReference>
<protein>
    <submittedName>
        <fullName evidence="2">Tetratricopeptide repeat protein</fullName>
    </submittedName>
</protein>
<evidence type="ECO:0000313" key="3">
    <source>
        <dbReference type="Proteomes" id="UP000307999"/>
    </source>
</evidence>
<dbReference type="Gene3D" id="1.25.40.10">
    <property type="entry name" value="Tetratricopeptide repeat domain"/>
    <property type="match status" value="2"/>
</dbReference>